<dbReference type="RefSeq" id="WP_267568600.1">
    <property type="nucleotide sequence ID" value="NZ_JAPNTZ010000018.1"/>
</dbReference>
<reference evidence="1" key="1">
    <citation type="submission" date="2022-11" db="EMBL/GenBank/DDBJ databases">
        <authorList>
            <person name="Somphong A."/>
            <person name="Phongsopitanun W."/>
        </authorList>
    </citation>
    <scope>NUCLEOTIDE SEQUENCE</scope>
    <source>
        <strain evidence="1">Pm04-4</strain>
    </source>
</reference>
<evidence type="ECO:0000313" key="1">
    <source>
        <dbReference type="EMBL" id="MCY1144042.1"/>
    </source>
</evidence>
<dbReference type="Proteomes" id="UP001151002">
    <property type="component" value="Unassembled WGS sequence"/>
</dbReference>
<evidence type="ECO:0000313" key="2">
    <source>
        <dbReference type="Proteomes" id="UP001151002"/>
    </source>
</evidence>
<proteinExistence type="predicted"/>
<sequence length="80" mass="9472">MAERIEHHFNRVWRAGRRDIYLLRTETGWQVVGRVGGSEGQVVTYEFDDEKTARQMVQRLRMTAPQGQDDWVLMSLPPRR</sequence>
<dbReference type="EMBL" id="JAPNTZ010000018">
    <property type="protein sequence ID" value="MCY1144042.1"/>
    <property type="molecule type" value="Genomic_DNA"/>
</dbReference>
<gene>
    <name evidence="1" type="ORF">OWR29_39115</name>
</gene>
<keyword evidence="2" id="KW-1185">Reference proteome</keyword>
<protein>
    <submittedName>
        <fullName evidence="1">Uncharacterized protein</fullName>
    </submittedName>
</protein>
<comment type="caution">
    <text evidence="1">The sequence shown here is derived from an EMBL/GenBank/DDBJ whole genome shotgun (WGS) entry which is preliminary data.</text>
</comment>
<name>A0ABT4BDH1_9ACTN</name>
<accession>A0ABT4BDH1</accession>
<organism evidence="1 2">
    <name type="scientific">Paractinoplanes pyxinae</name>
    <dbReference type="NCBI Taxonomy" id="2997416"/>
    <lineage>
        <taxon>Bacteria</taxon>
        <taxon>Bacillati</taxon>
        <taxon>Actinomycetota</taxon>
        <taxon>Actinomycetes</taxon>
        <taxon>Micromonosporales</taxon>
        <taxon>Micromonosporaceae</taxon>
        <taxon>Paractinoplanes</taxon>
    </lineage>
</organism>